<evidence type="ECO:0000313" key="1">
    <source>
        <dbReference type="EMBL" id="WPK23722.1"/>
    </source>
</evidence>
<dbReference type="KEGG" id="asau:88172035"/>
<sequence length="286" mass="32104">MRHPSSQPHRSSNMAFLLGDHSRENAKRSIKGLIAHNAESGPDEPLRSLLYLVVNTKAPLVAKSDQTPRIIPLTNKLHKIDEKTIALITRDTSYRAQLVQKDSPTDDLFHEIIPYTKAKLIGHSSKARLRLFRENDLIIADARIYKHLPEVLGPQFYARNKKVPFKILMSRPTADKKTHGKIDQLFDAKYVRAQVKSIVGNTSFIPPLGTCLHIAVGYTDWKVSDLLVNINDVVSYLTDEKFRPIGGVLRMANIHSVLIKTSNSVALPVKESLVAPEDDESELSDF</sequence>
<name>A0AAX4H5J9_9ASCO</name>
<accession>A0AAX4H5J9</accession>
<dbReference type="CDD" id="cd00403">
    <property type="entry name" value="Ribosomal_L1"/>
    <property type="match status" value="1"/>
</dbReference>
<dbReference type="GeneID" id="88172035"/>
<evidence type="ECO:0008006" key="3">
    <source>
        <dbReference type="Google" id="ProtNLM"/>
    </source>
</evidence>
<keyword evidence="2" id="KW-1185">Reference proteome</keyword>
<evidence type="ECO:0000313" key="2">
    <source>
        <dbReference type="Proteomes" id="UP001338582"/>
    </source>
</evidence>
<gene>
    <name evidence="1" type="ORF">PUMCH_000967</name>
</gene>
<dbReference type="AlphaFoldDB" id="A0AAX4H5J9"/>
<dbReference type="InterPro" id="IPR028364">
    <property type="entry name" value="Ribosomal_uL1/biogenesis"/>
</dbReference>
<protein>
    <recommendedName>
        <fullName evidence="3">Ribosome biogenesis protein UTP30</fullName>
    </recommendedName>
</protein>
<dbReference type="RefSeq" id="XP_062876108.1">
    <property type="nucleotide sequence ID" value="XM_063020038.1"/>
</dbReference>
<dbReference type="InterPro" id="IPR023674">
    <property type="entry name" value="Ribosomal_uL1-like"/>
</dbReference>
<dbReference type="Pfam" id="PF00687">
    <property type="entry name" value="Ribosomal_L1"/>
    <property type="match status" value="1"/>
</dbReference>
<dbReference type="SUPFAM" id="SSF56808">
    <property type="entry name" value="Ribosomal protein L1"/>
    <property type="match status" value="1"/>
</dbReference>
<organism evidence="1 2">
    <name type="scientific">Australozyma saopauloensis</name>
    <dbReference type="NCBI Taxonomy" id="291208"/>
    <lineage>
        <taxon>Eukaryota</taxon>
        <taxon>Fungi</taxon>
        <taxon>Dikarya</taxon>
        <taxon>Ascomycota</taxon>
        <taxon>Saccharomycotina</taxon>
        <taxon>Pichiomycetes</taxon>
        <taxon>Metschnikowiaceae</taxon>
        <taxon>Australozyma</taxon>
    </lineage>
</organism>
<dbReference type="Proteomes" id="UP001338582">
    <property type="component" value="Chromosome 1"/>
</dbReference>
<dbReference type="EMBL" id="CP138894">
    <property type="protein sequence ID" value="WPK23722.1"/>
    <property type="molecule type" value="Genomic_DNA"/>
</dbReference>
<reference evidence="1 2" key="1">
    <citation type="submission" date="2023-10" db="EMBL/GenBank/DDBJ databases">
        <title>Draft Genome Sequence of Candida saopaulonensis from a very Premature Infant with Sepsis.</title>
        <authorList>
            <person name="Ning Y."/>
            <person name="Dai R."/>
            <person name="Xiao M."/>
            <person name="Xu Y."/>
            <person name="Yan Q."/>
            <person name="Zhang L."/>
        </authorList>
    </citation>
    <scope>NUCLEOTIDE SEQUENCE [LARGE SCALE GENOMIC DNA]</scope>
    <source>
        <strain evidence="1 2">19XY460</strain>
    </source>
</reference>
<proteinExistence type="predicted"/>